<feature type="region of interest" description="Disordered" evidence="1">
    <location>
        <begin position="300"/>
        <end position="374"/>
    </location>
</feature>
<feature type="compositionally biased region" description="Low complexity" evidence="1">
    <location>
        <begin position="175"/>
        <end position="194"/>
    </location>
</feature>
<feature type="region of interest" description="Disordered" evidence="1">
    <location>
        <begin position="217"/>
        <end position="265"/>
    </location>
</feature>
<dbReference type="VEuPathDB" id="FungiDB:SI65_04258"/>
<feature type="compositionally biased region" description="Polar residues" evidence="1">
    <location>
        <begin position="100"/>
        <end position="120"/>
    </location>
</feature>
<accession>A0A1E3BJR2</accession>
<comment type="caution">
    <text evidence="2">The sequence shown here is derived from an EMBL/GenBank/DDBJ whole genome shotgun (WGS) entry which is preliminary data.</text>
</comment>
<feature type="region of interest" description="Disordered" evidence="1">
    <location>
        <begin position="32"/>
        <end position="195"/>
    </location>
</feature>
<keyword evidence="3" id="KW-1185">Reference proteome</keyword>
<organism evidence="2 3">
    <name type="scientific">Aspergillus cristatus</name>
    <name type="common">Chinese Fuzhuan brick tea-fermentation fungus</name>
    <name type="synonym">Eurotium cristatum</name>
    <dbReference type="NCBI Taxonomy" id="573508"/>
    <lineage>
        <taxon>Eukaryota</taxon>
        <taxon>Fungi</taxon>
        <taxon>Dikarya</taxon>
        <taxon>Ascomycota</taxon>
        <taxon>Pezizomycotina</taxon>
        <taxon>Eurotiomycetes</taxon>
        <taxon>Eurotiomycetidae</taxon>
        <taxon>Eurotiales</taxon>
        <taxon>Aspergillaceae</taxon>
        <taxon>Aspergillus</taxon>
        <taxon>Aspergillus subgen. Aspergillus</taxon>
    </lineage>
</organism>
<sequence>MAAVTMSTPARQPFASLDAPRLRALAKSRMNIRNQQNGAIITGKRKPLAIDTENIDPTLNLSSKRKRGSDDDDDLSSKKTSISTAPSKPLKTSRFALKTIENSPSAPRISSTPQPSTPKSAPSLKPAGRSPQSLKSICKPFARRSNITKGTRPEPTSRKSVSRPFSIATALSNGKSQKTTAPSTPSTKTPAPASWSFDIYVDSEEEEMTNLMQHSTGVLDISDSEAKQETSSGRGKENVPPAELGIELAPAAPQQESPAAVARKSVMMEESRAPLGELNAADYYGADCHAFSYAVVWDEEGETDVENAPVPVQMRKSSASRGSTKPARSTKLSSVSSISSIEPSASKDESAKSERSEAGIEIYESESAAEEESA</sequence>
<gene>
    <name evidence="2" type="ORF">SI65_04258</name>
</gene>
<dbReference type="STRING" id="573508.A0A1E3BJR2"/>
<feature type="compositionally biased region" description="Basic and acidic residues" evidence="1">
    <location>
        <begin position="345"/>
        <end position="358"/>
    </location>
</feature>
<feature type="compositionally biased region" description="Polar residues" evidence="1">
    <location>
        <begin position="315"/>
        <end position="327"/>
    </location>
</feature>
<evidence type="ECO:0000313" key="3">
    <source>
        <dbReference type="Proteomes" id="UP000094569"/>
    </source>
</evidence>
<dbReference type="Proteomes" id="UP000094569">
    <property type="component" value="Unassembled WGS sequence"/>
</dbReference>
<proteinExistence type="predicted"/>
<feature type="compositionally biased region" description="Acidic residues" evidence="1">
    <location>
        <begin position="363"/>
        <end position="374"/>
    </location>
</feature>
<dbReference type="AlphaFoldDB" id="A0A1E3BJR2"/>
<reference evidence="2 3" key="1">
    <citation type="journal article" date="2016" name="BMC Genomics">
        <title>Comparative genomic and transcriptomic analyses of the Fuzhuan brick tea-fermentation fungus Aspergillus cristatus.</title>
        <authorList>
            <person name="Ge Y."/>
            <person name="Wang Y."/>
            <person name="Liu Y."/>
            <person name="Tan Y."/>
            <person name="Ren X."/>
            <person name="Zhang X."/>
            <person name="Hyde K.D."/>
            <person name="Liu Y."/>
            <person name="Liu Z."/>
        </authorList>
    </citation>
    <scope>NUCLEOTIDE SEQUENCE [LARGE SCALE GENOMIC DNA]</scope>
    <source>
        <strain evidence="2 3">GZAAS20.1005</strain>
    </source>
</reference>
<dbReference type="OrthoDB" id="425602at2759"/>
<evidence type="ECO:0000256" key="1">
    <source>
        <dbReference type="SAM" id="MobiDB-lite"/>
    </source>
</evidence>
<evidence type="ECO:0000313" key="2">
    <source>
        <dbReference type="EMBL" id="ODM21205.1"/>
    </source>
</evidence>
<dbReference type="EMBL" id="JXNT01000003">
    <property type="protein sequence ID" value="ODM21205.1"/>
    <property type="molecule type" value="Genomic_DNA"/>
</dbReference>
<feature type="compositionally biased region" description="Low complexity" evidence="1">
    <location>
        <begin position="249"/>
        <end position="262"/>
    </location>
</feature>
<protein>
    <submittedName>
        <fullName evidence="2">Uncharacterized protein</fullName>
    </submittedName>
</protein>
<name>A0A1E3BJR2_ASPCR</name>
<feature type="compositionally biased region" description="Low complexity" evidence="1">
    <location>
        <begin position="329"/>
        <end position="344"/>
    </location>
</feature>